<evidence type="ECO:0000256" key="4">
    <source>
        <dbReference type="SAM" id="MobiDB-lite"/>
    </source>
</evidence>
<sequence length="302" mass="34053">MQPLQGLSQVQSADSTTTSLATKENEETAFSLVSHMQSSFMTPLESSGKSLHQQTINLPFYAKLLRTSDITDKELLQHFVNNSAIFTKLESLIRLHEAFRSVFTDNIFRAPKAEEDIRFFIERFHLKRPDATEEVKDFLRFIDQVAEDNPKLLLPILYVQYAGLFLGRAVCGATAKWLAAHITAWEECPDGKKGLSYWDFDGLPTSIELQAKSASMLKQIDKMDDESDLRQRMQDIARAAFQHNYNAIKSAASFDPVIDRKVTTHAPGMSGEQKKAVLITMMLIVFAFLVNEALKSRSASSH</sequence>
<evidence type="ECO:0000256" key="1">
    <source>
        <dbReference type="ARBA" id="ARBA00022617"/>
    </source>
</evidence>
<keyword evidence="1" id="KW-0349">Heme</keyword>
<gene>
    <name evidence="5" type="ORF">ELAC_0359</name>
</gene>
<proteinExistence type="predicted"/>
<keyword evidence="6" id="KW-1185">Reference proteome</keyword>
<dbReference type="EMBL" id="CWGJ01000006">
    <property type="protein sequence ID" value="CRX37720.1"/>
    <property type="molecule type" value="Genomic_DNA"/>
</dbReference>
<dbReference type="Proteomes" id="UP000220251">
    <property type="component" value="Unassembled WGS sequence"/>
</dbReference>
<dbReference type="GO" id="GO:0006788">
    <property type="term" value="P:heme oxidation"/>
    <property type="evidence" value="ECO:0007669"/>
    <property type="project" value="InterPro"/>
</dbReference>
<dbReference type="CDD" id="cd19165">
    <property type="entry name" value="HemeO"/>
    <property type="match status" value="1"/>
</dbReference>
<evidence type="ECO:0000256" key="3">
    <source>
        <dbReference type="ARBA" id="ARBA00023004"/>
    </source>
</evidence>
<dbReference type="InterPro" id="IPR002051">
    <property type="entry name" value="Haem_Oase"/>
</dbReference>
<organism evidence="5 6">
    <name type="scientific">Estrella lausannensis</name>
    <dbReference type="NCBI Taxonomy" id="483423"/>
    <lineage>
        <taxon>Bacteria</taxon>
        <taxon>Pseudomonadati</taxon>
        <taxon>Chlamydiota</taxon>
        <taxon>Chlamydiia</taxon>
        <taxon>Parachlamydiales</taxon>
        <taxon>Candidatus Criblamydiaceae</taxon>
        <taxon>Estrella</taxon>
    </lineage>
</organism>
<keyword evidence="2" id="KW-0479">Metal-binding</keyword>
<keyword evidence="3" id="KW-0408">Iron</keyword>
<dbReference type="InterPro" id="IPR016084">
    <property type="entry name" value="Haem_Oase-like_multi-hlx"/>
</dbReference>
<dbReference type="PANTHER" id="PTHR10720">
    <property type="entry name" value="HEME OXYGENASE"/>
    <property type="match status" value="1"/>
</dbReference>
<dbReference type="SUPFAM" id="SSF48613">
    <property type="entry name" value="Heme oxygenase-like"/>
    <property type="match status" value="1"/>
</dbReference>
<feature type="region of interest" description="Disordered" evidence="4">
    <location>
        <begin position="1"/>
        <end position="22"/>
    </location>
</feature>
<evidence type="ECO:0000256" key="2">
    <source>
        <dbReference type="ARBA" id="ARBA00022723"/>
    </source>
</evidence>
<evidence type="ECO:0000313" key="6">
    <source>
        <dbReference type="Proteomes" id="UP000220251"/>
    </source>
</evidence>
<dbReference type="PANTHER" id="PTHR10720:SF0">
    <property type="entry name" value="HEME OXYGENASE"/>
    <property type="match status" value="1"/>
</dbReference>
<dbReference type="GO" id="GO:0046872">
    <property type="term" value="F:metal ion binding"/>
    <property type="evidence" value="ECO:0007669"/>
    <property type="project" value="UniProtKB-KW"/>
</dbReference>
<accession>A0A0H5E3C3</accession>
<dbReference type="Pfam" id="PF01126">
    <property type="entry name" value="Heme_oxygenase"/>
    <property type="match status" value="1"/>
</dbReference>
<dbReference type="Gene3D" id="1.20.910.10">
    <property type="entry name" value="Heme oxygenase-like"/>
    <property type="match status" value="1"/>
</dbReference>
<evidence type="ECO:0000313" key="5">
    <source>
        <dbReference type="EMBL" id="CRX37720.1"/>
    </source>
</evidence>
<dbReference type="AlphaFoldDB" id="A0A0H5E3C3"/>
<dbReference type="GO" id="GO:0004392">
    <property type="term" value="F:heme oxygenase (decyclizing) activity"/>
    <property type="evidence" value="ECO:0007669"/>
    <property type="project" value="InterPro"/>
</dbReference>
<protein>
    <submittedName>
        <fullName evidence="5">Heme oxygenase</fullName>
    </submittedName>
</protein>
<dbReference type="InterPro" id="IPR016053">
    <property type="entry name" value="Haem_Oase-like"/>
</dbReference>
<dbReference type="RefSeq" id="WP_098037581.1">
    <property type="nucleotide sequence ID" value="NZ_CWGJ01000006.1"/>
</dbReference>
<name>A0A0H5E3C3_9BACT</name>
<reference evidence="6" key="1">
    <citation type="submission" date="2015-06" db="EMBL/GenBank/DDBJ databases">
        <authorList>
            <person name="Bertelli C."/>
        </authorList>
    </citation>
    <scope>NUCLEOTIDE SEQUENCE [LARGE SCALE GENOMIC DNA]</scope>
    <source>
        <strain evidence="6">CRIB-30</strain>
    </source>
</reference>